<dbReference type="Gene3D" id="3.90.25.10">
    <property type="entry name" value="UDP-galactose 4-epimerase, domain 1"/>
    <property type="match status" value="1"/>
</dbReference>
<dbReference type="GeneID" id="76214150"/>
<evidence type="ECO:0000313" key="2">
    <source>
        <dbReference type="EMBL" id="SDU66294.1"/>
    </source>
</evidence>
<dbReference type="Gene3D" id="3.40.50.720">
    <property type="entry name" value="NAD(P)-binding Rossmann-like Domain"/>
    <property type="match status" value="1"/>
</dbReference>
<sequence>MSQDISELSQRYCGDEIGLIGATGNLGGRVARELADQGCFVRLIVRQPRKLQNSVHTIAFGDLDRPETLVSAMKGLKCLIVITSDNIRQYVQGASAINAAKLVGVSRIVLVSAMLAGENVPRSFAARHAGIEREVRASGLEYVILRPSVFMQSCSNFTNFKNGNMVVPVPSGSVAFVDAQDVASAVVQCAINPLSSELKNSIRVLTGDESVSFKEAAIILSSSVGVSVKHKSPPLLIVKFILPWLVGREMASMLSYMFSRLEDGREAKPTGDLQRLLGRKPKTLSECFTREKETLVNKY</sequence>
<protein>
    <submittedName>
        <fullName evidence="2">Uncharacterized conserved protein YbjT, contains NAD(P)-binding and DUF2867 domains</fullName>
    </submittedName>
</protein>
<dbReference type="AlphaFoldDB" id="A0AAX2DFF6"/>
<dbReference type="InterPro" id="IPR008030">
    <property type="entry name" value="NmrA-like"/>
</dbReference>
<dbReference type="InterPro" id="IPR036291">
    <property type="entry name" value="NAD(P)-bd_dom_sf"/>
</dbReference>
<dbReference type="RefSeq" id="WP_047703533.1">
    <property type="nucleotide sequence ID" value="NZ_CAKKMJ010000011.1"/>
</dbReference>
<reference evidence="2 3" key="1">
    <citation type="submission" date="2016-10" db="EMBL/GenBank/DDBJ databases">
        <authorList>
            <person name="Varghese N."/>
            <person name="Submissions S."/>
        </authorList>
    </citation>
    <scope>NUCLEOTIDE SEQUENCE [LARGE SCALE GENOMIC DNA]</scope>
    <source>
        <strain evidence="2 3">DSM 16733</strain>
    </source>
</reference>
<dbReference type="Pfam" id="PF05368">
    <property type="entry name" value="NmrA"/>
    <property type="match status" value="1"/>
</dbReference>
<accession>A0AAX2DFF6</accession>
<keyword evidence="3" id="KW-1185">Reference proteome</keyword>
<dbReference type="InterPro" id="IPR051604">
    <property type="entry name" value="Ergot_Alk_Oxidoreductase"/>
</dbReference>
<dbReference type="EMBL" id="LT629790">
    <property type="protein sequence ID" value="SDU66294.1"/>
    <property type="molecule type" value="Genomic_DNA"/>
</dbReference>
<evidence type="ECO:0000313" key="3">
    <source>
        <dbReference type="Proteomes" id="UP000183772"/>
    </source>
</evidence>
<name>A0AAX2DFF6_9PSED</name>
<dbReference type="PANTHER" id="PTHR43162">
    <property type="match status" value="1"/>
</dbReference>
<evidence type="ECO:0000259" key="1">
    <source>
        <dbReference type="Pfam" id="PF05368"/>
    </source>
</evidence>
<gene>
    <name evidence="2" type="ORF">SAMN05216476_4097</name>
</gene>
<organism evidence="2 3">
    <name type="scientific">Pseudomonas mediterranea</name>
    <dbReference type="NCBI Taxonomy" id="183795"/>
    <lineage>
        <taxon>Bacteria</taxon>
        <taxon>Pseudomonadati</taxon>
        <taxon>Pseudomonadota</taxon>
        <taxon>Gammaproteobacteria</taxon>
        <taxon>Pseudomonadales</taxon>
        <taxon>Pseudomonadaceae</taxon>
        <taxon>Pseudomonas</taxon>
    </lineage>
</organism>
<dbReference type="SUPFAM" id="SSF51735">
    <property type="entry name" value="NAD(P)-binding Rossmann-fold domains"/>
    <property type="match status" value="1"/>
</dbReference>
<dbReference type="Proteomes" id="UP000183772">
    <property type="component" value="Chromosome I"/>
</dbReference>
<proteinExistence type="predicted"/>
<feature type="domain" description="NmrA-like" evidence="1">
    <location>
        <begin position="16"/>
        <end position="288"/>
    </location>
</feature>
<dbReference type="PANTHER" id="PTHR43162:SF1">
    <property type="entry name" value="PRESTALK A DIFFERENTIATION PROTEIN A"/>
    <property type="match status" value="1"/>
</dbReference>